<dbReference type="SUPFAM" id="SSF51269">
    <property type="entry name" value="AFP III-like domain"/>
    <property type="match status" value="1"/>
</dbReference>
<evidence type="ECO:0000313" key="3">
    <source>
        <dbReference type="Proteomes" id="UP000808388"/>
    </source>
</evidence>
<evidence type="ECO:0000259" key="1">
    <source>
        <dbReference type="PROSITE" id="PS50844"/>
    </source>
</evidence>
<dbReference type="GO" id="GO:0047444">
    <property type="term" value="F:N-acylneuraminate-9-phosphate synthase activity"/>
    <property type="evidence" value="ECO:0007669"/>
    <property type="project" value="TreeGrafter"/>
</dbReference>
<accession>A0A9D6LPE4</accession>
<dbReference type="Proteomes" id="UP000808388">
    <property type="component" value="Unassembled WGS sequence"/>
</dbReference>
<dbReference type="Gene3D" id="3.20.20.70">
    <property type="entry name" value="Aldolase class I"/>
    <property type="match status" value="1"/>
</dbReference>
<gene>
    <name evidence="2" type="ORF">HY220_00550</name>
</gene>
<sequence>MRFPLGAKLKRLITTLPHKVKVGSQYVGQGKPVFCIAEIGNNHNGDFELAKRTIEAAKDAGAQAVKFQRRAVEAVFVREMREMAYDNPRSMAPTYGEHRKKLELPIEQLRELKEFSESLGLVFFVTPFDKKSADDLESINIGAYKIASFDVTNLSLLGHVAKKGKPILLSTGGSTLEEIDTAIETILKYNNRLIVNHCTSMYPTPDENLDLNMLPVLRERYKPLPIGYSGHEPDFLPSVIAVALGASAVERHFTMDKTMRGSDHHMSIEPPEFKKMVDDIRRITVALGAKEKRIHAGEIPIREKHAKSLATRVRIPKGAVITRAMLTVKSPGTGLKPSMVDFIVGKTARYDIDEDALIKTDSFEV</sequence>
<dbReference type="Pfam" id="PF03102">
    <property type="entry name" value="NeuB"/>
    <property type="match status" value="1"/>
</dbReference>
<proteinExistence type="predicted"/>
<dbReference type="InterPro" id="IPR036732">
    <property type="entry name" value="AFP_Neu5c_C_sf"/>
</dbReference>
<dbReference type="CDD" id="cd11615">
    <property type="entry name" value="SAF_NeuB_like"/>
    <property type="match status" value="1"/>
</dbReference>
<dbReference type="Gene3D" id="3.90.1210.10">
    <property type="entry name" value="Antifreeze-like/N-acetylneuraminic acid synthase C-terminal domain"/>
    <property type="match status" value="1"/>
</dbReference>
<evidence type="ECO:0000313" key="2">
    <source>
        <dbReference type="EMBL" id="MBI3627228.1"/>
    </source>
</evidence>
<dbReference type="GO" id="GO:0016051">
    <property type="term" value="P:carbohydrate biosynthetic process"/>
    <property type="evidence" value="ECO:0007669"/>
    <property type="project" value="InterPro"/>
</dbReference>
<comment type="caution">
    <text evidence="2">The sequence shown here is derived from an EMBL/GenBank/DDBJ whole genome shotgun (WGS) entry which is preliminary data.</text>
</comment>
<dbReference type="InterPro" id="IPR013785">
    <property type="entry name" value="Aldolase_TIM"/>
</dbReference>
<dbReference type="PANTHER" id="PTHR42966:SF1">
    <property type="entry name" value="SIALIC ACID SYNTHASE"/>
    <property type="match status" value="1"/>
</dbReference>
<organism evidence="2 3">
    <name type="scientific">Candidatus Sungiibacteriota bacterium</name>
    <dbReference type="NCBI Taxonomy" id="2750080"/>
    <lineage>
        <taxon>Bacteria</taxon>
        <taxon>Candidatus Sungiibacteriota</taxon>
    </lineage>
</organism>
<dbReference type="PANTHER" id="PTHR42966">
    <property type="entry name" value="N-ACETYLNEURAMINATE SYNTHASE"/>
    <property type="match status" value="1"/>
</dbReference>
<name>A0A9D6LPE4_9BACT</name>
<dbReference type="AlphaFoldDB" id="A0A9D6LPE4"/>
<dbReference type="InterPro" id="IPR006190">
    <property type="entry name" value="SAF_AFP_Neu5Ac"/>
</dbReference>
<dbReference type="PROSITE" id="PS50844">
    <property type="entry name" value="AFP_LIKE"/>
    <property type="match status" value="1"/>
</dbReference>
<dbReference type="InterPro" id="IPR013132">
    <property type="entry name" value="PseI/NeuA/B-like_N"/>
</dbReference>
<dbReference type="InterPro" id="IPR051690">
    <property type="entry name" value="PseI-like"/>
</dbReference>
<dbReference type="Pfam" id="PF08666">
    <property type="entry name" value="SAF"/>
    <property type="match status" value="1"/>
</dbReference>
<dbReference type="EMBL" id="JACQCQ010000002">
    <property type="protein sequence ID" value="MBI3627228.1"/>
    <property type="molecule type" value="Genomic_DNA"/>
</dbReference>
<dbReference type="SUPFAM" id="SSF51569">
    <property type="entry name" value="Aldolase"/>
    <property type="match status" value="1"/>
</dbReference>
<reference evidence="2" key="1">
    <citation type="submission" date="2020-07" db="EMBL/GenBank/DDBJ databases">
        <title>Huge and variable diversity of episymbiotic CPR bacteria and DPANN archaea in groundwater ecosystems.</title>
        <authorList>
            <person name="He C.Y."/>
            <person name="Keren R."/>
            <person name="Whittaker M."/>
            <person name="Farag I.F."/>
            <person name="Doudna J."/>
            <person name="Cate J.H.D."/>
            <person name="Banfield J.F."/>
        </authorList>
    </citation>
    <scope>NUCLEOTIDE SEQUENCE</scope>
    <source>
        <strain evidence="2">NC_groundwater_972_Pr1_S-0.2um_49_27</strain>
    </source>
</reference>
<feature type="domain" description="AFP-like" evidence="1">
    <location>
        <begin position="308"/>
        <end position="365"/>
    </location>
</feature>
<protein>
    <submittedName>
        <fullName evidence="2">N-acetylneuraminate synthase family protein</fullName>
    </submittedName>
</protein>
<dbReference type="InterPro" id="IPR057736">
    <property type="entry name" value="SAF_PseI/NeuA/NeuB"/>
</dbReference>
<dbReference type="InterPro" id="IPR013974">
    <property type="entry name" value="SAF"/>
</dbReference>